<dbReference type="PANTHER" id="PTHR43792">
    <property type="entry name" value="GNAT FAMILY, PUTATIVE (AFU_ORTHOLOGUE AFUA_3G00765)-RELATED-RELATED"/>
    <property type="match status" value="1"/>
</dbReference>
<gene>
    <name evidence="2" type="ORF">E4O92_03210</name>
</gene>
<feature type="domain" description="N-acetyltransferase" evidence="1">
    <location>
        <begin position="9"/>
        <end position="169"/>
    </location>
</feature>
<dbReference type="InterPro" id="IPR000182">
    <property type="entry name" value="GNAT_dom"/>
</dbReference>
<keyword evidence="3" id="KW-1185">Reference proteome</keyword>
<sequence length="170" mass="18902">MYILETDRLRLRTITPEDAAFYLELVNDPAFIEHIGDRGIRTLDEAHEAVVDGPMAMHEELGHSLYVVERKEDLALMGMSGLIKRETLEDVDIGYAFLPAYRGHGYAFEAGQALLAYAPTLGITRVVAITSPNNVASNQLLLKLGLKFQNFIHLTPEDAGTNLYLIDLTV</sequence>
<dbReference type="Gene3D" id="3.40.630.30">
    <property type="match status" value="1"/>
</dbReference>
<name>A0A4Y9T4W0_9BURK</name>
<dbReference type="AlphaFoldDB" id="A0A4Y9T4W0"/>
<dbReference type="SUPFAM" id="SSF55729">
    <property type="entry name" value="Acyl-CoA N-acyltransferases (Nat)"/>
    <property type="match status" value="1"/>
</dbReference>
<accession>A0A4Y9T4W0</accession>
<evidence type="ECO:0000259" key="1">
    <source>
        <dbReference type="PROSITE" id="PS51186"/>
    </source>
</evidence>
<keyword evidence="2" id="KW-0808">Transferase</keyword>
<protein>
    <submittedName>
        <fullName evidence="2">N-acetyltransferase</fullName>
    </submittedName>
</protein>
<dbReference type="InterPro" id="IPR051531">
    <property type="entry name" value="N-acetyltransferase"/>
</dbReference>
<evidence type="ECO:0000313" key="3">
    <source>
        <dbReference type="Proteomes" id="UP000297258"/>
    </source>
</evidence>
<dbReference type="OrthoDB" id="9798081at2"/>
<organism evidence="2 3">
    <name type="scientific">Massilia horti</name>
    <dbReference type="NCBI Taxonomy" id="2562153"/>
    <lineage>
        <taxon>Bacteria</taxon>
        <taxon>Pseudomonadati</taxon>
        <taxon>Pseudomonadota</taxon>
        <taxon>Betaproteobacteria</taxon>
        <taxon>Burkholderiales</taxon>
        <taxon>Oxalobacteraceae</taxon>
        <taxon>Telluria group</taxon>
        <taxon>Massilia</taxon>
    </lineage>
</organism>
<dbReference type="RefSeq" id="WP_135188312.1">
    <property type="nucleotide sequence ID" value="NZ_SPUM01000021.1"/>
</dbReference>
<proteinExistence type="predicted"/>
<dbReference type="Pfam" id="PF13302">
    <property type="entry name" value="Acetyltransf_3"/>
    <property type="match status" value="1"/>
</dbReference>
<dbReference type="Proteomes" id="UP000297258">
    <property type="component" value="Unassembled WGS sequence"/>
</dbReference>
<dbReference type="PANTHER" id="PTHR43792:SF1">
    <property type="entry name" value="N-ACETYLTRANSFERASE DOMAIN-CONTAINING PROTEIN"/>
    <property type="match status" value="1"/>
</dbReference>
<dbReference type="InterPro" id="IPR016181">
    <property type="entry name" value="Acyl_CoA_acyltransferase"/>
</dbReference>
<dbReference type="EMBL" id="SPUM01000021">
    <property type="protein sequence ID" value="TFW34808.1"/>
    <property type="molecule type" value="Genomic_DNA"/>
</dbReference>
<evidence type="ECO:0000313" key="2">
    <source>
        <dbReference type="EMBL" id="TFW34808.1"/>
    </source>
</evidence>
<dbReference type="PROSITE" id="PS51186">
    <property type="entry name" value="GNAT"/>
    <property type="match status" value="1"/>
</dbReference>
<reference evidence="2 3" key="1">
    <citation type="submission" date="2019-03" db="EMBL/GenBank/DDBJ databases">
        <title>Draft genome of Massilia hortus sp. nov., a novel bacterial species of the Oxalobacteraceae family.</title>
        <authorList>
            <person name="Peta V."/>
            <person name="Raths R."/>
            <person name="Bucking H."/>
        </authorList>
    </citation>
    <scope>NUCLEOTIDE SEQUENCE [LARGE SCALE GENOMIC DNA]</scope>
    <source>
        <strain evidence="2 3">ONC3</strain>
    </source>
</reference>
<comment type="caution">
    <text evidence="2">The sequence shown here is derived from an EMBL/GenBank/DDBJ whole genome shotgun (WGS) entry which is preliminary data.</text>
</comment>
<dbReference type="GO" id="GO:0016747">
    <property type="term" value="F:acyltransferase activity, transferring groups other than amino-acyl groups"/>
    <property type="evidence" value="ECO:0007669"/>
    <property type="project" value="InterPro"/>
</dbReference>